<evidence type="ECO:0000259" key="2">
    <source>
        <dbReference type="SMART" id="SM00903"/>
    </source>
</evidence>
<dbReference type="AlphaFoldDB" id="W7IIT7"/>
<dbReference type="InterPro" id="IPR012349">
    <property type="entry name" value="Split_barrel_FMN-bd"/>
</dbReference>
<sequence>MADDFKDVLARLPAGVAIVTTRDEHGTPHGMTVSSFCSVSLTPPLVLVCLARSSRCFPVFARAERFAVSILRAEQTDLARRFATRLADKFAGGGFAPADDRAPIVEDALGAVECRTHQRHDAGDHVIVVGEVVDQVLAAAGPPAIYFDRRFATLDPNPVTAGGGTRGTG</sequence>
<dbReference type="Pfam" id="PF01613">
    <property type="entry name" value="Flavin_Reduct"/>
    <property type="match status" value="1"/>
</dbReference>
<protein>
    <submittedName>
        <fullName evidence="3">NADH-FMN oxidoreductase</fullName>
    </submittedName>
</protein>
<keyword evidence="4" id="KW-1185">Reference proteome</keyword>
<dbReference type="InterPro" id="IPR002563">
    <property type="entry name" value="Flavin_Rdtase-like_dom"/>
</dbReference>
<dbReference type="PANTHER" id="PTHR30466:SF1">
    <property type="entry name" value="FMN REDUCTASE (NADH) RUTF"/>
    <property type="match status" value="1"/>
</dbReference>
<dbReference type="Gene3D" id="2.30.110.10">
    <property type="entry name" value="Electron Transport, Fmn-binding Protein, Chain A"/>
    <property type="match status" value="1"/>
</dbReference>
<reference evidence="3 4" key="1">
    <citation type="journal article" date="2014" name="Genome Announc.">
        <title>Draft Genome Sequence of the Antitrypanosomally Active Sponge-Associated Bacterium Actinokineospora sp. Strain EG49.</title>
        <authorList>
            <person name="Harjes J."/>
            <person name="Ryu T."/>
            <person name="Abdelmohsen U.R."/>
            <person name="Moitinho-Silva L."/>
            <person name="Horn H."/>
            <person name="Ravasi T."/>
            <person name="Hentschel U."/>
        </authorList>
    </citation>
    <scope>NUCLEOTIDE SEQUENCE [LARGE SCALE GENOMIC DNA]</scope>
    <source>
        <strain evidence="3 4">EG49</strain>
    </source>
</reference>
<comment type="caution">
    <text evidence="3">The sequence shown here is derived from an EMBL/GenBank/DDBJ whole genome shotgun (WGS) entry which is preliminary data.</text>
</comment>
<dbReference type="PANTHER" id="PTHR30466">
    <property type="entry name" value="FLAVIN REDUCTASE"/>
    <property type="match status" value="1"/>
</dbReference>
<evidence type="ECO:0000313" key="4">
    <source>
        <dbReference type="Proteomes" id="UP000019277"/>
    </source>
</evidence>
<organism evidence="3 4">
    <name type="scientific">Actinokineospora spheciospongiae</name>
    <dbReference type="NCBI Taxonomy" id="909613"/>
    <lineage>
        <taxon>Bacteria</taxon>
        <taxon>Bacillati</taxon>
        <taxon>Actinomycetota</taxon>
        <taxon>Actinomycetes</taxon>
        <taxon>Pseudonocardiales</taxon>
        <taxon>Pseudonocardiaceae</taxon>
        <taxon>Actinokineospora</taxon>
    </lineage>
</organism>
<dbReference type="Proteomes" id="UP000019277">
    <property type="component" value="Unassembled WGS sequence"/>
</dbReference>
<evidence type="ECO:0000313" key="3">
    <source>
        <dbReference type="EMBL" id="EWC60650.1"/>
    </source>
</evidence>
<dbReference type="RefSeq" id="WP_035284845.1">
    <property type="nucleotide sequence ID" value="NZ_AYXG01000148.1"/>
</dbReference>
<gene>
    <name evidence="3" type="ORF">UO65_4074</name>
</gene>
<dbReference type="SUPFAM" id="SSF50475">
    <property type="entry name" value="FMN-binding split barrel"/>
    <property type="match status" value="1"/>
</dbReference>
<dbReference type="GO" id="GO:0006208">
    <property type="term" value="P:pyrimidine nucleobase catabolic process"/>
    <property type="evidence" value="ECO:0007669"/>
    <property type="project" value="TreeGrafter"/>
</dbReference>
<dbReference type="STRING" id="909613.UO65_4074"/>
<dbReference type="EMBL" id="AYXG01000148">
    <property type="protein sequence ID" value="EWC60650.1"/>
    <property type="molecule type" value="Genomic_DNA"/>
</dbReference>
<dbReference type="GO" id="GO:0042602">
    <property type="term" value="F:riboflavin reductase (NADPH) activity"/>
    <property type="evidence" value="ECO:0007669"/>
    <property type="project" value="TreeGrafter"/>
</dbReference>
<feature type="domain" description="Flavin reductase like" evidence="2">
    <location>
        <begin position="9"/>
        <end position="153"/>
    </location>
</feature>
<dbReference type="eggNOG" id="COG1853">
    <property type="taxonomic scope" value="Bacteria"/>
</dbReference>
<proteinExistence type="predicted"/>
<evidence type="ECO:0000256" key="1">
    <source>
        <dbReference type="ARBA" id="ARBA00023002"/>
    </source>
</evidence>
<dbReference type="OrthoDB" id="3677205at2"/>
<dbReference type="GO" id="GO:0010181">
    <property type="term" value="F:FMN binding"/>
    <property type="evidence" value="ECO:0007669"/>
    <property type="project" value="InterPro"/>
</dbReference>
<dbReference type="SMART" id="SM00903">
    <property type="entry name" value="Flavin_Reduct"/>
    <property type="match status" value="1"/>
</dbReference>
<accession>W7IIT7</accession>
<keyword evidence="1" id="KW-0560">Oxidoreductase</keyword>
<dbReference type="InterPro" id="IPR050268">
    <property type="entry name" value="NADH-dep_flavin_reductase"/>
</dbReference>
<name>W7IIT7_9PSEU</name>